<dbReference type="RefSeq" id="WP_146654312.1">
    <property type="nucleotide sequence ID" value="NZ_CP012333.1"/>
</dbReference>
<gene>
    <name evidence="1" type="ORF">AKJ09_10225</name>
</gene>
<proteinExistence type="predicted"/>
<name>A0A0K1QD22_9BACT</name>
<dbReference type="Proteomes" id="UP000064967">
    <property type="component" value="Chromosome"/>
</dbReference>
<dbReference type="STRING" id="1391654.AKJ09_10225"/>
<organism evidence="1 2">
    <name type="scientific">Labilithrix luteola</name>
    <dbReference type="NCBI Taxonomy" id="1391654"/>
    <lineage>
        <taxon>Bacteria</taxon>
        <taxon>Pseudomonadati</taxon>
        <taxon>Myxococcota</taxon>
        <taxon>Polyangia</taxon>
        <taxon>Polyangiales</taxon>
        <taxon>Labilitrichaceae</taxon>
        <taxon>Labilithrix</taxon>
    </lineage>
</organism>
<reference evidence="1 2" key="1">
    <citation type="submission" date="2015-08" db="EMBL/GenBank/DDBJ databases">
        <authorList>
            <person name="Babu N.S."/>
            <person name="Beckwith C.J."/>
            <person name="Beseler K.G."/>
            <person name="Brison A."/>
            <person name="Carone J.V."/>
            <person name="Caskin T.P."/>
            <person name="Diamond M."/>
            <person name="Durham M.E."/>
            <person name="Foxe J.M."/>
            <person name="Go M."/>
            <person name="Henderson B.A."/>
            <person name="Jones I.B."/>
            <person name="McGettigan J.A."/>
            <person name="Micheletti S.J."/>
            <person name="Nasrallah M.E."/>
            <person name="Ortiz D."/>
            <person name="Piller C.R."/>
            <person name="Privatt S.R."/>
            <person name="Schneider S.L."/>
            <person name="Sharp S."/>
            <person name="Smith T.C."/>
            <person name="Stanton J.D."/>
            <person name="Ullery H.E."/>
            <person name="Wilson R.J."/>
            <person name="Serrano M.G."/>
            <person name="Buck G."/>
            <person name="Lee V."/>
            <person name="Wang Y."/>
            <person name="Carvalho R."/>
            <person name="Voegtly L."/>
            <person name="Shi R."/>
            <person name="Duckworth R."/>
            <person name="Johnson A."/>
            <person name="Loviza R."/>
            <person name="Walstead R."/>
            <person name="Shah Z."/>
            <person name="Kiflezghi M."/>
            <person name="Wade K."/>
            <person name="Ball S.L."/>
            <person name="Bradley K.W."/>
            <person name="Asai D.J."/>
            <person name="Bowman C.A."/>
            <person name="Russell D.A."/>
            <person name="Pope W.H."/>
            <person name="Jacobs-Sera D."/>
            <person name="Hendrix R.W."/>
            <person name="Hatfull G.F."/>
        </authorList>
    </citation>
    <scope>NUCLEOTIDE SEQUENCE [LARGE SCALE GENOMIC DNA]</scope>
    <source>
        <strain evidence="1 2">DSM 27648</strain>
    </source>
</reference>
<dbReference type="EMBL" id="CP012333">
    <property type="protein sequence ID" value="AKV03562.1"/>
    <property type="molecule type" value="Genomic_DNA"/>
</dbReference>
<evidence type="ECO:0000313" key="1">
    <source>
        <dbReference type="EMBL" id="AKV03562.1"/>
    </source>
</evidence>
<dbReference type="AlphaFoldDB" id="A0A0K1QD22"/>
<keyword evidence="2" id="KW-1185">Reference proteome</keyword>
<sequence>MTSPDRQRVAEPCCRRTIFVAFRRAAIQVWGEAGLQEIGKLLPEDARGATIDDVVIVGEWLPERYVMSWYEAAMGGPAKGDRAAFCTFIDRMMDAGFGTVRKLLLQLASPEVVVGQAPDLWRHDHTHGHLTTKMLDPQTVLFVLKDHVYTTSLVGRLAVTEIYRYALQLTRVKNVTARHVLSGDELHVTVKLTR</sequence>
<evidence type="ECO:0000313" key="2">
    <source>
        <dbReference type="Proteomes" id="UP000064967"/>
    </source>
</evidence>
<accession>A0A0K1QD22</accession>
<protein>
    <submittedName>
        <fullName evidence="1">Uncharacterized protein</fullName>
    </submittedName>
</protein>
<dbReference type="KEGG" id="llu:AKJ09_10225"/>